<dbReference type="Proteomes" id="UP000243006">
    <property type="component" value="Unassembled WGS sequence"/>
</dbReference>
<name>A0A1Y3EH82_9BILA</name>
<proteinExistence type="predicted"/>
<accession>A0A1Y3EH82</accession>
<organism evidence="1 2">
    <name type="scientific">Trichinella nativa</name>
    <dbReference type="NCBI Taxonomy" id="6335"/>
    <lineage>
        <taxon>Eukaryota</taxon>
        <taxon>Metazoa</taxon>
        <taxon>Ecdysozoa</taxon>
        <taxon>Nematoda</taxon>
        <taxon>Enoplea</taxon>
        <taxon>Dorylaimia</taxon>
        <taxon>Trichinellida</taxon>
        <taxon>Trichinellidae</taxon>
        <taxon>Trichinella</taxon>
    </lineage>
</organism>
<dbReference type="AlphaFoldDB" id="A0A1Y3EH82"/>
<comment type="caution">
    <text evidence="1">The sequence shown here is derived from an EMBL/GenBank/DDBJ whole genome shotgun (WGS) entry which is preliminary data.</text>
</comment>
<evidence type="ECO:0000313" key="1">
    <source>
        <dbReference type="EMBL" id="OUC43186.1"/>
    </source>
</evidence>
<gene>
    <name evidence="1" type="ORF">D917_02594</name>
</gene>
<sequence length="212" mass="23951">MPSMLILGVTGLIFHQQNRLILDHSRLNGMNSTRSTCVITVSNLVTWVSGKMKLQDVNENTLRKFTPLHKFKKDIFSKRIHINKKPPAGGNIHVSTALDTLPSMLILGVTESFAIDASGLDSMNNSRSTCVIIKSSKSGNMLFGWIYQKSKNSRLNDGHFILAGDLRRWTVQELYVRSSCIRLVKICEINYANIPHLIRIIRCGHSRMCQVR</sequence>
<protein>
    <submittedName>
        <fullName evidence="1">Uncharacterized protein</fullName>
    </submittedName>
</protein>
<dbReference type="EMBL" id="LVZM01015812">
    <property type="protein sequence ID" value="OUC43186.1"/>
    <property type="molecule type" value="Genomic_DNA"/>
</dbReference>
<evidence type="ECO:0000313" key="2">
    <source>
        <dbReference type="Proteomes" id="UP000243006"/>
    </source>
</evidence>
<reference evidence="1 2" key="1">
    <citation type="submission" date="2015-04" db="EMBL/GenBank/DDBJ databases">
        <title>Draft genome of the roundworm Trichinella nativa.</title>
        <authorList>
            <person name="Mitreva M."/>
        </authorList>
    </citation>
    <scope>NUCLEOTIDE SEQUENCE [LARGE SCALE GENOMIC DNA]</scope>
    <source>
        <strain evidence="1 2">ISS45</strain>
    </source>
</reference>